<dbReference type="Proteomes" id="UP000218231">
    <property type="component" value="Unassembled WGS sequence"/>
</dbReference>
<dbReference type="OrthoDB" id="408912at2759"/>
<proteinExistence type="predicted"/>
<keyword evidence="2" id="KW-1185">Reference proteome</keyword>
<comment type="caution">
    <text evidence="1">The sequence shown here is derived from an EMBL/GenBank/DDBJ whole genome shotgun (WGS) entry which is preliminary data.</text>
</comment>
<protein>
    <recommendedName>
        <fullName evidence="3">Sulfotransferase domain-containing protein</fullName>
    </recommendedName>
</protein>
<dbReference type="InterPro" id="IPR007669">
    <property type="entry name" value="Chst-1-like"/>
</dbReference>
<dbReference type="GO" id="GO:0047756">
    <property type="term" value="F:chondroitin 4-sulfotransferase activity"/>
    <property type="evidence" value="ECO:0007669"/>
    <property type="project" value="InterPro"/>
</dbReference>
<dbReference type="GO" id="GO:0016020">
    <property type="term" value="C:membrane"/>
    <property type="evidence" value="ECO:0007669"/>
    <property type="project" value="InterPro"/>
</dbReference>
<dbReference type="PANTHER" id="PTHR22900">
    <property type="entry name" value="PROTEIN CBG14245-RELATED"/>
    <property type="match status" value="1"/>
</dbReference>
<dbReference type="GO" id="GO:0050650">
    <property type="term" value="P:chondroitin sulfate proteoglycan biosynthetic process"/>
    <property type="evidence" value="ECO:0007669"/>
    <property type="project" value="InterPro"/>
</dbReference>
<dbReference type="InterPro" id="IPR005331">
    <property type="entry name" value="Sulfotransferase"/>
</dbReference>
<evidence type="ECO:0008006" key="3">
    <source>
        <dbReference type="Google" id="ProtNLM"/>
    </source>
</evidence>
<dbReference type="EMBL" id="LIAE01007834">
    <property type="protein sequence ID" value="PAV76664.1"/>
    <property type="molecule type" value="Genomic_DNA"/>
</dbReference>
<gene>
    <name evidence="1" type="ORF">WR25_25559</name>
</gene>
<reference evidence="1 2" key="1">
    <citation type="journal article" date="2017" name="Curr. Biol.">
        <title>Genome architecture and evolution of a unichromosomal asexual nematode.</title>
        <authorList>
            <person name="Fradin H."/>
            <person name="Zegar C."/>
            <person name="Gutwein M."/>
            <person name="Lucas J."/>
            <person name="Kovtun M."/>
            <person name="Corcoran D."/>
            <person name="Baugh L.R."/>
            <person name="Kiontke K."/>
            <person name="Gunsalus K."/>
            <person name="Fitch D.H."/>
            <person name="Piano F."/>
        </authorList>
    </citation>
    <scope>NUCLEOTIDE SEQUENCE [LARGE SCALE GENOMIC DNA]</scope>
    <source>
        <strain evidence="1">PF1309</strain>
    </source>
</reference>
<dbReference type="Pfam" id="PF03567">
    <property type="entry name" value="Sulfotransfer_2"/>
    <property type="match status" value="1"/>
</dbReference>
<evidence type="ECO:0000313" key="2">
    <source>
        <dbReference type="Proteomes" id="UP000218231"/>
    </source>
</evidence>
<evidence type="ECO:0000313" key="1">
    <source>
        <dbReference type="EMBL" id="PAV76664.1"/>
    </source>
</evidence>
<dbReference type="AlphaFoldDB" id="A0A2A2KRT1"/>
<accession>A0A2A2KRT1</accession>
<dbReference type="PANTHER" id="PTHR22900:SF5">
    <property type="entry name" value="PROTEIN CBG14245"/>
    <property type="match status" value="1"/>
</dbReference>
<dbReference type="GO" id="GO:1902884">
    <property type="term" value="P:positive regulation of response to oxidative stress"/>
    <property type="evidence" value="ECO:0007669"/>
    <property type="project" value="InterPro"/>
</dbReference>
<sequence>MICYLEHEEKLKEAKNINNGWEYTNMCTREGQSTYISGKAAKEFMDGERGGKDYLKIAIVRNPVDRFLSGFSDKCSRITNGTLRAGDCYQCNKSMECVLETLHVRSKLYFNGNLNGHVESQRGISNIDRHLLPQSWSCDFAHHLDDYKIIKYETEDSTNVLNELFEIFKSRNVSEKSLEVSSYREQSGQKQNYS</sequence>
<name>A0A2A2KRT1_9BILA</name>
<organism evidence="1 2">
    <name type="scientific">Diploscapter pachys</name>
    <dbReference type="NCBI Taxonomy" id="2018661"/>
    <lineage>
        <taxon>Eukaryota</taxon>
        <taxon>Metazoa</taxon>
        <taxon>Ecdysozoa</taxon>
        <taxon>Nematoda</taxon>
        <taxon>Chromadorea</taxon>
        <taxon>Rhabditida</taxon>
        <taxon>Rhabditina</taxon>
        <taxon>Rhabditomorpha</taxon>
        <taxon>Rhabditoidea</taxon>
        <taxon>Rhabditidae</taxon>
        <taxon>Diploscapter</taxon>
    </lineage>
</organism>